<dbReference type="EMBL" id="MT141334">
    <property type="protein sequence ID" value="QJA58670.1"/>
    <property type="molecule type" value="Genomic_DNA"/>
</dbReference>
<dbReference type="EMBL" id="MT142468">
    <property type="protein sequence ID" value="QJA81741.1"/>
    <property type="molecule type" value="Genomic_DNA"/>
</dbReference>
<reference evidence="2" key="1">
    <citation type="submission" date="2020-03" db="EMBL/GenBank/DDBJ databases">
        <title>The deep terrestrial virosphere.</title>
        <authorList>
            <person name="Holmfeldt K."/>
            <person name="Nilsson E."/>
            <person name="Simone D."/>
            <person name="Lopez-Fernandez M."/>
            <person name="Wu X."/>
            <person name="de Brujin I."/>
            <person name="Lundin D."/>
            <person name="Andersson A."/>
            <person name="Bertilsson S."/>
            <person name="Dopson M."/>
        </authorList>
    </citation>
    <scope>NUCLEOTIDE SEQUENCE</scope>
    <source>
        <strain evidence="2">MM415A00499</strain>
        <strain evidence="1">MM415B01425</strain>
    </source>
</reference>
<gene>
    <name evidence="2" type="ORF">MM415A00499_0016</name>
    <name evidence="1" type="ORF">MM415B01425_0015</name>
</gene>
<evidence type="ECO:0000313" key="1">
    <source>
        <dbReference type="EMBL" id="QJA58670.1"/>
    </source>
</evidence>
<name>A0A6M3KJD8_9ZZZZ</name>
<proteinExistence type="predicted"/>
<dbReference type="AlphaFoldDB" id="A0A6M3KJD8"/>
<protein>
    <submittedName>
        <fullName evidence="2">Uncharacterized protein</fullName>
    </submittedName>
</protein>
<sequence>MAITALKLFHTIVGDKNFGCYKLTCDNSGSTWSAPIGAIDAAWFENGNNSKAIGTVTWSGVTITFNDISAGVVGSGKYVYAFYIGV</sequence>
<accession>A0A6M3KJD8</accession>
<organism evidence="2">
    <name type="scientific">viral metagenome</name>
    <dbReference type="NCBI Taxonomy" id="1070528"/>
    <lineage>
        <taxon>unclassified sequences</taxon>
        <taxon>metagenomes</taxon>
        <taxon>organismal metagenomes</taxon>
    </lineage>
</organism>
<evidence type="ECO:0000313" key="2">
    <source>
        <dbReference type="EMBL" id="QJA81741.1"/>
    </source>
</evidence>